<dbReference type="InterPro" id="IPR007712">
    <property type="entry name" value="RelE/ParE_toxin"/>
</dbReference>
<sequence>MPAKSPAQPLLEWRPQASANLLLIIAEIAEDNPDAADNLMNEIESKAVALLDNPKLYKVSPRAKGLREMVIRPNYLVFYRESPTLVEIVNVIHARRQWPPIKRKAK</sequence>
<dbReference type="InterPro" id="IPR035093">
    <property type="entry name" value="RelE/ParE_toxin_dom_sf"/>
</dbReference>
<name>A0A4R3U4I5_ROSSA</name>
<evidence type="ECO:0000256" key="2">
    <source>
        <dbReference type="ARBA" id="ARBA00022649"/>
    </source>
</evidence>
<proteinExistence type="inferred from homology"/>
<dbReference type="Gene3D" id="3.30.2310.20">
    <property type="entry name" value="RelE-like"/>
    <property type="match status" value="1"/>
</dbReference>
<dbReference type="PANTHER" id="PTHR33755">
    <property type="entry name" value="TOXIN PARE1-RELATED"/>
    <property type="match status" value="1"/>
</dbReference>
<dbReference type="Proteomes" id="UP000295110">
    <property type="component" value="Unassembled WGS sequence"/>
</dbReference>
<accession>A0A4R3U4I5</accession>
<keyword evidence="2" id="KW-1277">Toxin-antitoxin system</keyword>
<dbReference type="AlphaFoldDB" id="A0A4R3U4I5"/>
<keyword evidence="4" id="KW-1185">Reference proteome</keyword>
<comment type="caution">
    <text evidence="3">The sequence shown here is derived from an EMBL/GenBank/DDBJ whole genome shotgun (WGS) entry which is preliminary data.</text>
</comment>
<protein>
    <submittedName>
        <fullName evidence="3">Addiction module RelE/StbE family toxin</fullName>
    </submittedName>
</protein>
<dbReference type="RefSeq" id="WP_132576817.1">
    <property type="nucleotide sequence ID" value="NZ_CBCSGL010000105.1"/>
</dbReference>
<reference evidence="3 4" key="1">
    <citation type="submission" date="2019-03" db="EMBL/GenBank/DDBJ databases">
        <title>Genomic Encyclopedia of Type Strains, Phase IV (KMG-IV): sequencing the most valuable type-strain genomes for metagenomic binning, comparative biology and taxonomic classification.</title>
        <authorList>
            <person name="Goeker M."/>
        </authorList>
    </citation>
    <scope>NUCLEOTIDE SEQUENCE [LARGE SCALE GENOMIC DNA]</scope>
    <source>
        <strain evidence="3 4">DSM 654</strain>
    </source>
</reference>
<dbReference type="Pfam" id="PF05016">
    <property type="entry name" value="ParE_toxin"/>
    <property type="match status" value="1"/>
</dbReference>
<gene>
    <name evidence="3" type="ORF">EV671_10726</name>
</gene>
<dbReference type="InterPro" id="IPR051803">
    <property type="entry name" value="TA_system_RelE-like_toxin"/>
</dbReference>
<evidence type="ECO:0000313" key="4">
    <source>
        <dbReference type="Proteomes" id="UP000295110"/>
    </source>
</evidence>
<dbReference type="EMBL" id="SMBU01000072">
    <property type="protein sequence ID" value="TCU81739.1"/>
    <property type="molecule type" value="Genomic_DNA"/>
</dbReference>
<dbReference type="OrthoDB" id="9798046at2"/>
<evidence type="ECO:0000313" key="3">
    <source>
        <dbReference type="EMBL" id="TCU81739.1"/>
    </source>
</evidence>
<comment type="similarity">
    <text evidence="1">Belongs to the RelE toxin family.</text>
</comment>
<organism evidence="3 4">
    <name type="scientific">Roseateles saccharophilus</name>
    <name type="common">Pseudomonas saccharophila</name>
    <dbReference type="NCBI Taxonomy" id="304"/>
    <lineage>
        <taxon>Bacteria</taxon>
        <taxon>Pseudomonadati</taxon>
        <taxon>Pseudomonadota</taxon>
        <taxon>Betaproteobacteria</taxon>
        <taxon>Burkholderiales</taxon>
        <taxon>Sphaerotilaceae</taxon>
        <taxon>Roseateles</taxon>
    </lineage>
</organism>
<evidence type="ECO:0000256" key="1">
    <source>
        <dbReference type="ARBA" id="ARBA00006226"/>
    </source>
</evidence>
<dbReference type="NCBIfam" id="TIGR02385">
    <property type="entry name" value="RelE_StbE"/>
    <property type="match status" value="1"/>
</dbReference>